<dbReference type="InterPro" id="IPR001765">
    <property type="entry name" value="Carbonic_anhydrase"/>
</dbReference>
<feature type="binding site" evidence="8">
    <location>
        <position position="76"/>
    </location>
    <ligand>
        <name>Zn(2+)</name>
        <dbReference type="ChEBI" id="CHEBI:29105"/>
    </ligand>
</feature>
<dbReference type="PANTHER" id="PTHR11002">
    <property type="entry name" value="CARBONIC ANHYDRASE"/>
    <property type="match status" value="1"/>
</dbReference>
<dbReference type="InterPro" id="IPR015892">
    <property type="entry name" value="Carbonic_anhydrase_CS"/>
</dbReference>
<keyword evidence="4" id="KW-0702">S-nitrosylation</keyword>
<gene>
    <name evidence="10" type="ORF">F2Q68_00043301</name>
</gene>
<reference evidence="10" key="1">
    <citation type="submission" date="2019-12" db="EMBL/GenBank/DDBJ databases">
        <title>Genome sequencing and annotation of Brassica cretica.</title>
        <authorList>
            <person name="Studholme D.J."/>
            <person name="Sarris P.F."/>
        </authorList>
    </citation>
    <scope>NUCLEOTIDE SEQUENCE</scope>
    <source>
        <strain evidence="10">PFS-001/15</strain>
        <tissue evidence="10">Leaf</tissue>
    </source>
</reference>
<proteinExistence type="inferred from homology"/>
<evidence type="ECO:0000256" key="1">
    <source>
        <dbReference type="ARBA" id="ARBA00002904"/>
    </source>
</evidence>
<evidence type="ECO:0000256" key="6">
    <source>
        <dbReference type="ARBA" id="ARBA00023239"/>
    </source>
</evidence>
<dbReference type="SUPFAM" id="SSF53056">
    <property type="entry name" value="beta-carbonic anhydrase, cab"/>
    <property type="match status" value="1"/>
</dbReference>
<dbReference type="GO" id="GO:0015976">
    <property type="term" value="P:carbon utilization"/>
    <property type="evidence" value="ECO:0007669"/>
    <property type="project" value="InterPro"/>
</dbReference>
<protein>
    <recommendedName>
        <fullName evidence="3 9">Carbonic anhydrase</fullName>
        <ecNumber evidence="3 9">4.2.1.1</ecNumber>
    </recommendedName>
    <alternativeName>
        <fullName evidence="9">Carbonate dehydratase</fullName>
    </alternativeName>
</protein>
<dbReference type="PANTHER" id="PTHR11002:SF66">
    <property type="entry name" value="CARBONIC ANHYDRASE"/>
    <property type="match status" value="1"/>
</dbReference>
<comment type="caution">
    <text evidence="10">The sequence shown here is derived from an EMBL/GenBank/DDBJ whole genome shotgun (WGS) entry which is preliminary data.</text>
</comment>
<keyword evidence="5 8" id="KW-0862">Zinc</keyword>
<evidence type="ECO:0000256" key="2">
    <source>
        <dbReference type="ARBA" id="ARBA00006217"/>
    </source>
</evidence>
<name>A0A8S9LP35_BRACR</name>
<dbReference type="SMART" id="SM00947">
    <property type="entry name" value="Pro_CA"/>
    <property type="match status" value="1"/>
</dbReference>
<dbReference type="FunFam" id="3.40.1050.10:FF:000003">
    <property type="entry name" value="Carbonic anhydrase"/>
    <property type="match status" value="1"/>
</dbReference>
<dbReference type="EC" id="4.2.1.1" evidence="3 9"/>
<keyword evidence="8" id="KW-0479">Metal-binding</keyword>
<evidence type="ECO:0000313" key="11">
    <source>
        <dbReference type="Proteomes" id="UP000712281"/>
    </source>
</evidence>
<feature type="binding site" evidence="8">
    <location>
        <position position="73"/>
    </location>
    <ligand>
        <name>Zn(2+)</name>
        <dbReference type="ChEBI" id="CHEBI:29105"/>
    </ligand>
</feature>
<feature type="binding site" evidence="8">
    <location>
        <position position="13"/>
    </location>
    <ligand>
        <name>Zn(2+)</name>
        <dbReference type="ChEBI" id="CHEBI:29105"/>
    </ligand>
</feature>
<evidence type="ECO:0000256" key="5">
    <source>
        <dbReference type="ARBA" id="ARBA00022833"/>
    </source>
</evidence>
<evidence type="ECO:0000256" key="9">
    <source>
        <dbReference type="RuleBase" id="RU003956"/>
    </source>
</evidence>
<comment type="catalytic activity">
    <reaction evidence="7 9">
        <text>hydrogencarbonate + H(+) = CO2 + H2O</text>
        <dbReference type="Rhea" id="RHEA:10748"/>
        <dbReference type="ChEBI" id="CHEBI:15377"/>
        <dbReference type="ChEBI" id="CHEBI:15378"/>
        <dbReference type="ChEBI" id="CHEBI:16526"/>
        <dbReference type="ChEBI" id="CHEBI:17544"/>
        <dbReference type="EC" id="4.2.1.1"/>
    </reaction>
</comment>
<dbReference type="InterPro" id="IPR036874">
    <property type="entry name" value="Carbonic_anhydrase_sf"/>
</dbReference>
<dbReference type="GO" id="GO:0004089">
    <property type="term" value="F:carbonate dehydratase activity"/>
    <property type="evidence" value="ECO:0007669"/>
    <property type="project" value="UniProtKB-UniRule"/>
</dbReference>
<evidence type="ECO:0000256" key="8">
    <source>
        <dbReference type="PIRSR" id="PIRSR601765-1"/>
    </source>
</evidence>
<comment type="similarity">
    <text evidence="2 9">Belongs to the beta-class carbonic anhydrase family.</text>
</comment>
<dbReference type="Pfam" id="PF00484">
    <property type="entry name" value="Pro_CA"/>
    <property type="match status" value="1"/>
</dbReference>
<sequence>METKFEKFLVFACSDSRVSPSHILNFQPGEAFEIRNIANMVPLFDKTQHSGAGAAMEYPITKLNVENILVIGHSRCGGIKALMSIEDDAAPNKSVFIENWVKIGTSAKNKIKEEFKDLSFEEQCAHCEKEAVNVTLGNLLSYPFVRERVEKGKLALRGAHYDFVDGTFELWELDVKTTPALAFS</sequence>
<dbReference type="EMBL" id="QGKW02000276">
    <property type="protein sequence ID" value="KAF2608312.1"/>
    <property type="molecule type" value="Genomic_DNA"/>
</dbReference>
<feature type="binding site" evidence="8">
    <location>
        <position position="15"/>
    </location>
    <ligand>
        <name>Zn(2+)</name>
        <dbReference type="ChEBI" id="CHEBI:29105"/>
    </ligand>
</feature>
<accession>A0A8S9LP35</accession>
<keyword evidence="6 9" id="KW-0456">Lyase</keyword>
<comment type="cofactor">
    <cofactor evidence="8">
        <name>Zn(2+)</name>
        <dbReference type="ChEBI" id="CHEBI:29105"/>
    </cofactor>
    <text evidence="8">Binds 1 zinc ion per subunit.</text>
</comment>
<evidence type="ECO:0000256" key="4">
    <source>
        <dbReference type="ARBA" id="ARBA00022799"/>
    </source>
</evidence>
<dbReference type="GO" id="GO:0008270">
    <property type="term" value="F:zinc ion binding"/>
    <property type="evidence" value="ECO:0007669"/>
    <property type="project" value="UniProtKB-UniRule"/>
</dbReference>
<dbReference type="Gene3D" id="3.40.1050.10">
    <property type="entry name" value="Carbonic anhydrase"/>
    <property type="match status" value="1"/>
</dbReference>
<dbReference type="PROSITE" id="PS00704">
    <property type="entry name" value="PROK_CO2_ANHYDRASE_1"/>
    <property type="match status" value="1"/>
</dbReference>
<evidence type="ECO:0000256" key="7">
    <source>
        <dbReference type="ARBA" id="ARBA00048348"/>
    </source>
</evidence>
<dbReference type="AlphaFoldDB" id="A0A8S9LP35"/>
<evidence type="ECO:0000256" key="3">
    <source>
        <dbReference type="ARBA" id="ARBA00012925"/>
    </source>
</evidence>
<organism evidence="10 11">
    <name type="scientific">Brassica cretica</name>
    <name type="common">Mustard</name>
    <dbReference type="NCBI Taxonomy" id="69181"/>
    <lineage>
        <taxon>Eukaryota</taxon>
        <taxon>Viridiplantae</taxon>
        <taxon>Streptophyta</taxon>
        <taxon>Embryophyta</taxon>
        <taxon>Tracheophyta</taxon>
        <taxon>Spermatophyta</taxon>
        <taxon>Magnoliopsida</taxon>
        <taxon>eudicotyledons</taxon>
        <taxon>Gunneridae</taxon>
        <taxon>Pentapetalae</taxon>
        <taxon>rosids</taxon>
        <taxon>malvids</taxon>
        <taxon>Brassicales</taxon>
        <taxon>Brassicaceae</taxon>
        <taxon>Brassiceae</taxon>
        <taxon>Brassica</taxon>
    </lineage>
</organism>
<comment type="function">
    <text evidence="1 9">Reversible hydration of carbon dioxide.</text>
</comment>
<dbReference type="Proteomes" id="UP000712281">
    <property type="component" value="Unassembled WGS sequence"/>
</dbReference>
<evidence type="ECO:0000313" key="10">
    <source>
        <dbReference type="EMBL" id="KAF2608312.1"/>
    </source>
</evidence>